<accession>A0A124GNX0</accession>
<dbReference type="AlphaFoldDB" id="A0A124GNX0"/>
<protein>
    <submittedName>
        <fullName evidence="1">Uncharacterized protein</fullName>
    </submittedName>
</protein>
<keyword evidence="1" id="KW-0496">Mitochondrion</keyword>
<evidence type="ECO:0000313" key="1">
    <source>
        <dbReference type="EMBL" id="KUM50148.1"/>
    </source>
</evidence>
<dbReference type="EMBL" id="LKAM01000002">
    <property type="protein sequence ID" value="KUM50148.1"/>
    <property type="molecule type" value="Genomic_DNA"/>
</dbReference>
<geneLocation type="mitochondrion" evidence="1"/>
<name>A0A124GNX0_PICGL</name>
<reference evidence="1" key="1">
    <citation type="journal article" date="2015" name="Genome Biol. Evol.">
        <title>Organellar Genomes of White Spruce (Picea glauca): Assembly and Annotation.</title>
        <authorList>
            <person name="Jackman S.D."/>
            <person name="Warren R.L."/>
            <person name="Gibb E.A."/>
            <person name="Vandervalk B.P."/>
            <person name="Mohamadi H."/>
            <person name="Chu J."/>
            <person name="Raymond A."/>
            <person name="Pleasance S."/>
            <person name="Coope R."/>
            <person name="Wildung M.R."/>
            <person name="Ritland C.E."/>
            <person name="Bousquet J."/>
            <person name="Jones S.J."/>
            <person name="Bohlmann J."/>
            <person name="Birol I."/>
        </authorList>
    </citation>
    <scope>NUCLEOTIDE SEQUENCE [LARGE SCALE GENOMIC DNA]</scope>
    <source>
        <tissue evidence="1">Flushing bud</tissue>
    </source>
</reference>
<gene>
    <name evidence="1" type="ORF">ABT39_MTgene3377</name>
</gene>
<organism evidence="1">
    <name type="scientific">Picea glauca</name>
    <name type="common">White spruce</name>
    <name type="synonym">Pinus glauca</name>
    <dbReference type="NCBI Taxonomy" id="3330"/>
    <lineage>
        <taxon>Eukaryota</taxon>
        <taxon>Viridiplantae</taxon>
        <taxon>Streptophyta</taxon>
        <taxon>Embryophyta</taxon>
        <taxon>Tracheophyta</taxon>
        <taxon>Spermatophyta</taxon>
        <taxon>Pinopsida</taxon>
        <taxon>Pinidae</taxon>
        <taxon>Conifers I</taxon>
        <taxon>Pinales</taxon>
        <taxon>Pinaceae</taxon>
        <taxon>Picea</taxon>
    </lineage>
</organism>
<sequence length="61" mass="6702">MHIYVLKGDSNLVRMPLPEVALRSRFSLPALELSMPVGERVSAEEGPLKLCCCCATSYLCC</sequence>
<proteinExistence type="predicted"/>
<comment type="caution">
    <text evidence="1">The sequence shown here is derived from an EMBL/GenBank/DDBJ whole genome shotgun (WGS) entry which is preliminary data.</text>
</comment>